<protein>
    <submittedName>
        <fullName evidence="1">Uncharacterized protein</fullName>
    </submittedName>
</protein>
<organism evidence="1">
    <name type="scientific">Eiseniibacteriota bacterium</name>
    <dbReference type="NCBI Taxonomy" id="2212470"/>
    <lineage>
        <taxon>Bacteria</taxon>
        <taxon>Candidatus Eiseniibacteriota</taxon>
    </lineage>
</organism>
<dbReference type="AlphaFoldDB" id="A0A7V2F3M6"/>
<dbReference type="Proteomes" id="UP000886069">
    <property type="component" value="Unassembled WGS sequence"/>
</dbReference>
<gene>
    <name evidence="1" type="ORF">ENO08_06415</name>
</gene>
<dbReference type="EMBL" id="DSEC01000456">
    <property type="protein sequence ID" value="HER44075.1"/>
    <property type="molecule type" value="Genomic_DNA"/>
</dbReference>
<feature type="non-terminal residue" evidence="1">
    <location>
        <position position="117"/>
    </location>
</feature>
<name>A0A7V2F3M6_UNCEI</name>
<comment type="caution">
    <text evidence="1">The sequence shown here is derived from an EMBL/GenBank/DDBJ whole genome shotgun (WGS) entry which is preliminary data.</text>
</comment>
<accession>A0A7V2F3M6</accession>
<reference evidence="1" key="1">
    <citation type="journal article" date="2020" name="mSystems">
        <title>Genome- and Community-Level Interaction Insights into Carbon Utilization and Element Cycling Functions of Hydrothermarchaeota in Hydrothermal Sediment.</title>
        <authorList>
            <person name="Zhou Z."/>
            <person name="Liu Y."/>
            <person name="Xu W."/>
            <person name="Pan J."/>
            <person name="Luo Z.H."/>
            <person name="Li M."/>
        </authorList>
    </citation>
    <scope>NUCLEOTIDE SEQUENCE [LARGE SCALE GENOMIC DNA]</scope>
    <source>
        <strain evidence="1">SpSt-1233</strain>
    </source>
</reference>
<evidence type="ECO:0000313" key="1">
    <source>
        <dbReference type="EMBL" id="HER44075.1"/>
    </source>
</evidence>
<proteinExistence type="predicted"/>
<sequence length="117" mass="13661">MACPECYSDDPRVTPILDPEKCLQTHRQYICSTCGRCICAEIDGNNKFRAGFPFKTLEIAKLYLRAAEAIYGGPCEIYEIVYKNGRIFYRIFEDRKSLMEHMERNPDQSCRTMKPLY</sequence>